<dbReference type="EMBL" id="CP047650">
    <property type="protein sequence ID" value="QHI98228.1"/>
    <property type="molecule type" value="Genomic_DNA"/>
</dbReference>
<sequence length="133" mass="14121">MFDSPVAATRTSGMASTAPHATEGTLIRLHVSSDDVSRTSLSWQQIPSAVLASLAALPRTASNAAFAAANAATALMPDRQTLGNFTTGVVRVAEVFTLVTTAALVANLYRQHRHHLPGECGRPPTDYQDYIND</sequence>
<evidence type="ECO:0000313" key="2">
    <source>
        <dbReference type="Proteomes" id="UP000464787"/>
    </source>
</evidence>
<dbReference type="KEGG" id="xyk:GT347_09625"/>
<protein>
    <submittedName>
        <fullName evidence="1">Uncharacterized protein</fullName>
    </submittedName>
</protein>
<dbReference type="AlphaFoldDB" id="A0A857J5X5"/>
<dbReference type="RefSeq" id="WP_160551745.1">
    <property type="nucleotide sequence ID" value="NZ_CP047650.1"/>
</dbReference>
<reference evidence="1 2" key="1">
    <citation type="submission" date="2020-01" db="EMBL/GenBank/DDBJ databases">
        <title>Genome sequencing of strain KACC 21265.</title>
        <authorList>
            <person name="Heo J."/>
            <person name="Kim S.-J."/>
            <person name="Kim J.-S."/>
            <person name="Hong S.-B."/>
            <person name="Kwon S.-W."/>
        </authorList>
    </citation>
    <scope>NUCLEOTIDE SEQUENCE [LARGE SCALE GENOMIC DNA]</scope>
    <source>
        <strain evidence="1 2">KACC 21265</strain>
    </source>
</reference>
<evidence type="ECO:0000313" key="1">
    <source>
        <dbReference type="EMBL" id="QHI98228.1"/>
    </source>
</evidence>
<keyword evidence="2" id="KW-1185">Reference proteome</keyword>
<proteinExistence type="predicted"/>
<gene>
    <name evidence="1" type="ORF">GT347_09625</name>
</gene>
<name>A0A857J5X5_9BURK</name>
<dbReference type="Proteomes" id="UP000464787">
    <property type="component" value="Chromosome"/>
</dbReference>
<organism evidence="1 2">
    <name type="scientific">Xylophilus rhododendri</name>
    <dbReference type="NCBI Taxonomy" id="2697032"/>
    <lineage>
        <taxon>Bacteria</taxon>
        <taxon>Pseudomonadati</taxon>
        <taxon>Pseudomonadota</taxon>
        <taxon>Betaproteobacteria</taxon>
        <taxon>Burkholderiales</taxon>
        <taxon>Xylophilus</taxon>
    </lineage>
</organism>
<accession>A0A857J5X5</accession>